<dbReference type="PROSITE" id="PS50830">
    <property type="entry name" value="TNASE_3"/>
    <property type="match status" value="1"/>
</dbReference>
<evidence type="ECO:0000256" key="10">
    <source>
        <dbReference type="ARBA" id="ARBA00022801"/>
    </source>
</evidence>
<feature type="transmembrane region" description="Helical" evidence="16">
    <location>
        <begin position="45"/>
        <end position="63"/>
    </location>
</feature>
<evidence type="ECO:0000256" key="12">
    <source>
        <dbReference type="ARBA" id="ARBA00022989"/>
    </source>
</evidence>
<keyword evidence="19" id="KW-1185">Reference proteome</keyword>
<dbReference type="RefSeq" id="XP_033530592.1">
    <property type="nucleotide sequence ID" value="XM_033677762.1"/>
</dbReference>
<evidence type="ECO:0000256" key="9">
    <source>
        <dbReference type="ARBA" id="ARBA00022759"/>
    </source>
</evidence>
<evidence type="ECO:0000256" key="6">
    <source>
        <dbReference type="ARBA" id="ARBA00022692"/>
    </source>
</evidence>
<dbReference type="FunFam" id="2.40.50.90:FF:000029">
    <property type="entry name" value="Probable endonuclease lcl3"/>
    <property type="match status" value="1"/>
</dbReference>
<evidence type="ECO:0000313" key="18">
    <source>
        <dbReference type="EMBL" id="KAF1808961.1"/>
    </source>
</evidence>
<reference evidence="20" key="2">
    <citation type="submission" date="2020-04" db="EMBL/GenBank/DDBJ databases">
        <authorList>
            <consortium name="NCBI Genome Project"/>
        </authorList>
    </citation>
    <scope>NUCLEOTIDE SEQUENCE</scope>
    <source>
        <strain evidence="20">CBS 781.70</strain>
    </source>
</reference>
<dbReference type="Proteomes" id="UP000504638">
    <property type="component" value="Unplaced"/>
</dbReference>
<dbReference type="InterPro" id="IPR016071">
    <property type="entry name" value="Staphylococal_nuclease_OB-fold"/>
</dbReference>
<accession>A0A6G1FTH3</accession>
<dbReference type="InterPro" id="IPR035437">
    <property type="entry name" value="SNase_OB-fold_sf"/>
</dbReference>
<dbReference type="SMART" id="SM00318">
    <property type="entry name" value="SNc"/>
    <property type="match status" value="1"/>
</dbReference>
<keyword evidence="7" id="KW-0540">Nuclease</keyword>
<feature type="compositionally biased region" description="Polar residues" evidence="15">
    <location>
        <begin position="15"/>
        <end position="27"/>
    </location>
</feature>
<dbReference type="SUPFAM" id="SSF50199">
    <property type="entry name" value="Staphylococcal nuclease"/>
    <property type="match status" value="1"/>
</dbReference>
<keyword evidence="13" id="KW-0496">Mitochondrion</keyword>
<evidence type="ECO:0000256" key="14">
    <source>
        <dbReference type="ARBA" id="ARBA00023136"/>
    </source>
</evidence>
<feature type="compositionally biased region" description="Basic and acidic residues" evidence="15">
    <location>
        <begin position="254"/>
        <end position="266"/>
    </location>
</feature>
<dbReference type="AlphaFoldDB" id="A0A6G1FTH3"/>
<evidence type="ECO:0000256" key="3">
    <source>
        <dbReference type="ARBA" id="ARBA00005435"/>
    </source>
</evidence>
<dbReference type="GO" id="GO:0016020">
    <property type="term" value="C:membrane"/>
    <property type="evidence" value="ECO:0007669"/>
    <property type="project" value="UniProtKB-SubCell"/>
</dbReference>
<dbReference type="Gene3D" id="2.40.50.90">
    <property type="match status" value="1"/>
</dbReference>
<evidence type="ECO:0000256" key="11">
    <source>
        <dbReference type="ARBA" id="ARBA00022837"/>
    </source>
</evidence>
<keyword evidence="6 16" id="KW-0812">Transmembrane</keyword>
<evidence type="ECO:0000259" key="17">
    <source>
        <dbReference type="PROSITE" id="PS50830"/>
    </source>
</evidence>
<evidence type="ECO:0000256" key="1">
    <source>
        <dbReference type="ARBA" id="ARBA00004167"/>
    </source>
</evidence>
<evidence type="ECO:0000256" key="13">
    <source>
        <dbReference type="ARBA" id="ARBA00023128"/>
    </source>
</evidence>
<name>A0A6G1FTH3_9PEZI</name>
<keyword evidence="9 18" id="KW-0255">Endonuclease</keyword>
<feature type="domain" description="TNase-like" evidence="17">
    <location>
        <begin position="84"/>
        <end position="244"/>
    </location>
</feature>
<comment type="similarity">
    <text evidence="3">Belongs to the LCL3 family.</text>
</comment>
<keyword evidence="8" id="KW-0479">Metal-binding</keyword>
<keyword evidence="12 16" id="KW-1133">Transmembrane helix</keyword>
<evidence type="ECO:0000313" key="19">
    <source>
        <dbReference type="Proteomes" id="UP000504638"/>
    </source>
</evidence>
<evidence type="ECO:0000256" key="4">
    <source>
        <dbReference type="ARBA" id="ARBA00013404"/>
    </source>
</evidence>
<dbReference type="EMBL" id="ML975177">
    <property type="protein sequence ID" value="KAF1808961.1"/>
    <property type="molecule type" value="Genomic_DNA"/>
</dbReference>
<dbReference type="OrthoDB" id="430293at2759"/>
<dbReference type="GO" id="GO:0016787">
    <property type="term" value="F:hydrolase activity"/>
    <property type="evidence" value="ECO:0007669"/>
    <property type="project" value="UniProtKB-KW"/>
</dbReference>
<evidence type="ECO:0000256" key="15">
    <source>
        <dbReference type="SAM" id="MobiDB-lite"/>
    </source>
</evidence>
<evidence type="ECO:0000256" key="16">
    <source>
        <dbReference type="SAM" id="Phobius"/>
    </source>
</evidence>
<dbReference type="PANTHER" id="PTHR12302:SF3">
    <property type="entry name" value="SERINE_THREONINE-PROTEIN KINASE 31"/>
    <property type="match status" value="1"/>
</dbReference>
<dbReference type="Pfam" id="PF00565">
    <property type="entry name" value="SNase"/>
    <property type="match status" value="1"/>
</dbReference>
<proteinExistence type="inferred from homology"/>
<reference evidence="20" key="3">
    <citation type="submission" date="2025-04" db="UniProtKB">
        <authorList>
            <consortium name="RefSeq"/>
        </authorList>
    </citation>
    <scope>IDENTIFICATION</scope>
    <source>
        <strain evidence="20">CBS 781.70</strain>
    </source>
</reference>
<keyword evidence="10" id="KW-0378">Hydrolase</keyword>
<keyword evidence="11" id="KW-0106">Calcium</keyword>
<reference evidence="18 20" key="1">
    <citation type="submission" date="2020-01" db="EMBL/GenBank/DDBJ databases">
        <authorList>
            <consortium name="DOE Joint Genome Institute"/>
            <person name="Haridas S."/>
            <person name="Albert R."/>
            <person name="Binder M."/>
            <person name="Bloem J."/>
            <person name="Labutti K."/>
            <person name="Salamov A."/>
            <person name="Andreopoulos B."/>
            <person name="Baker S.E."/>
            <person name="Barry K."/>
            <person name="Bills G."/>
            <person name="Bluhm B.H."/>
            <person name="Cannon C."/>
            <person name="Castanera R."/>
            <person name="Culley D.E."/>
            <person name="Daum C."/>
            <person name="Ezra D."/>
            <person name="Gonzalez J.B."/>
            <person name="Henrissat B."/>
            <person name="Kuo A."/>
            <person name="Liang C."/>
            <person name="Lipzen A."/>
            <person name="Lutzoni F."/>
            <person name="Magnuson J."/>
            <person name="Mondo S."/>
            <person name="Nolan M."/>
            <person name="Ohm R."/>
            <person name="Pangilinan J."/>
            <person name="Park H.-J."/>
            <person name="Ramirez L."/>
            <person name="Alfaro M."/>
            <person name="Sun H."/>
            <person name="Tritt A."/>
            <person name="Yoshinaga Y."/>
            <person name="Zwiers L.-H."/>
            <person name="Turgeon B.G."/>
            <person name="Goodwin S.B."/>
            <person name="Spatafora J.W."/>
            <person name="Crous P.W."/>
            <person name="Grigoriev I.V."/>
        </authorList>
    </citation>
    <scope>NUCLEOTIDE SEQUENCE</scope>
    <source>
        <strain evidence="18 20">CBS 781.70</strain>
    </source>
</reference>
<feature type="compositionally biased region" description="Basic and acidic residues" evidence="15">
    <location>
        <begin position="275"/>
        <end position="285"/>
    </location>
</feature>
<feature type="region of interest" description="Disordered" evidence="15">
    <location>
        <begin position="1"/>
        <end position="36"/>
    </location>
</feature>
<evidence type="ECO:0000256" key="5">
    <source>
        <dbReference type="ARBA" id="ARBA00014651"/>
    </source>
</evidence>
<dbReference type="GO" id="GO:0046872">
    <property type="term" value="F:metal ion binding"/>
    <property type="evidence" value="ECO:0007669"/>
    <property type="project" value="UniProtKB-KW"/>
</dbReference>
<organism evidence="18">
    <name type="scientific">Eremomyces bilateralis CBS 781.70</name>
    <dbReference type="NCBI Taxonomy" id="1392243"/>
    <lineage>
        <taxon>Eukaryota</taxon>
        <taxon>Fungi</taxon>
        <taxon>Dikarya</taxon>
        <taxon>Ascomycota</taxon>
        <taxon>Pezizomycotina</taxon>
        <taxon>Dothideomycetes</taxon>
        <taxon>Dothideomycetes incertae sedis</taxon>
        <taxon>Eremomycetales</taxon>
        <taxon>Eremomycetaceae</taxon>
        <taxon>Eremomyces</taxon>
    </lineage>
</organism>
<evidence type="ECO:0000256" key="2">
    <source>
        <dbReference type="ARBA" id="ARBA00004173"/>
    </source>
</evidence>
<feature type="compositionally biased region" description="Basic and acidic residues" evidence="15">
    <location>
        <begin position="1"/>
        <end position="14"/>
    </location>
</feature>
<keyword evidence="14 16" id="KW-0472">Membrane</keyword>
<gene>
    <name evidence="18 20" type="ORF">P152DRAFT_442875</name>
</gene>
<dbReference type="GeneID" id="54418332"/>
<comment type="subcellular location">
    <subcellularLocation>
        <location evidence="1">Membrane</location>
        <topology evidence="1">Single-pass membrane protein</topology>
    </subcellularLocation>
    <subcellularLocation>
        <location evidence="2">Mitochondrion</location>
    </subcellularLocation>
</comment>
<dbReference type="GO" id="GO:0004519">
    <property type="term" value="F:endonuclease activity"/>
    <property type="evidence" value="ECO:0007669"/>
    <property type="project" value="UniProtKB-KW"/>
</dbReference>
<evidence type="ECO:0000256" key="8">
    <source>
        <dbReference type="ARBA" id="ARBA00022723"/>
    </source>
</evidence>
<evidence type="ECO:0000313" key="20">
    <source>
        <dbReference type="RefSeq" id="XP_033530592.1"/>
    </source>
</evidence>
<sequence>MRWFRSENDEEKKNNLSTAVNPPNTDSSPPPLHPTDWTHYTDPKTLLFGVLFTTTTLSLIGLYRRYLRRIPNAGYFPPDQFRKRSVFGKVTSVGDGDNVRIFHTPGGRLAGWGWLPGRIVPTKSRELSSKTIHIRLAGVDAPECAHFGRTAQPFGDEARRWLASYLLHRRVRAHVYRRDQYERLVGTVYVRRWFRRKDVGLEMLRRGLATVYEGKYGAEFGGEEGKYRGAEATAKARGIGLWKEPSVWKKMVGRAEKRETPMEFKKRTSPAAGQIRKDEHKQQVK</sequence>
<feature type="region of interest" description="Disordered" evidence="15">
    <location>
        <begin position="254"/>
        <end position="285"/>
    </location>
</feature>
<dbReference type="PANTHER" id="PTHR12302">
    <property type="entry name" value="EBNA2 BINDING PROTEIN P100"/>
    <property type="match status" value="1"/>
</dbReference>
<evidence type="ECO:0000256" key="7">
    <source>
        <dbReference type="ARBA" id="ARBA00022722"/>
    </source>
</evidence>
<dbReference type="GO" id="GO:0005739">
    <property type="term" value="C:mitochondrion"/>
    <property type="evidence" value="ECO:0007669"/>
    <property type="project" value="UniProtKB-SubCell"/>
</dbReference>
<protein>
    <recommendedName>
        <fullName evidence="4">Probable endonuclease LCL3</fullName>
    </recommendedName>
    <alternativeName>
        <fullName evidence="5">Probable endonuclease lcl3</fullName>
    </alternativeName>
</protein>